<gene>
    <name evidence="1" type="ORF">NTJ_04232</name>
</gene>
<organism evidence="1 2">
    <name type="scientific">Nesidiocoris tenuis</name>
    <dbReference type="NCBI Taxonomy" id="355587"/>
    <lineage>
        <taxon>Eukaryota</taxon>
        <taxon>Metazoa</taxon>
        <taxon>Ecdysozoa</taxon>
        <taxon>Arthropoda</taxon>
        <taxon>Hexapoda</taxon>
        <taxon>Insecta</taxon>
        <taxon>Pterygota</taxon>
        <taxon>Neoptera</taxon>
        <taxon>Paraneoptera</taxon>
        <taxon>Hemiptera</taxon>
        <taxon>Heteroptera</taxon>
        <taxon>Panheteroptera</taxon>
        <taxon>Cimicomorpha</taxon>
        <taxon>Miridae</taxon>
        <taxon>Dicyphina</taxon>
        <taxon>Nesidiocoris</taxon>
    </lineage>
</organism>
<keyword evidence="2" id="KW-1185">Reference proteome</keyword>
<dbReference type="EMBL" id="AP028910">
    <property type="protein sequence ID" value="BES91424.1"/>
    <property type="molecule type" value="Genomic_DNA"/>
</dbReference>
<sequence length="1357" mass="147983">MSTFCRITGKSRGLPKPNYFPLLPPISPADAKRFCRITGKAYGLPNHHYIPVLVGKPRPNRKKKSEKPHVVIAGYRYMFPCLDLDKEPGLQQILAGKLQEGNAATESESRHYVYTVEERKCGLVFSAQLEAAVRDGDVRDVMLAKDEDTVLLKLRKGGNISVDVKEVKVEAYSEEKRLFEGEGVAPIVPKLKRKKSTIATDSIRKIFEDKEAIAEKEAIADTIVRHNNVDKPDVRSWKNVKKDVQIPTKNESPVCETWNWNEFHHASTGVDVDSIPATLPEPITMKPIAVDLAVSKPGVVQQPFISDEYTNLEVTQIVAPFKPMTADVDAEIVKNVLNMAEKDLENTSNVDYVLSQKTEILPSVAEIPMITESLKSGSVVCEEKDGVRISGVRVAKDGREFFIVGQQINSSTGSEFVPGRTVESTSGAVFVPGIVVTTEQGMKLLPGCVLEVDGQQEFVTGQVTLTSKGEQFVAGQVVKSPSGTKFQPGQTVYTDEGAKFIPGQVIEDRFVPGQVVITAEGPQFVAGQSVDSFNGTNFVPGQSMWTEEGWKFVPGMIVAGDKGSSFVPGKHMVKGAAGETTTFVPGQVVVENGNEIFVPGVSVNDEVLGPQFVSGMSVETPDGDFKFVQGKFATVNKSCKFVPGSTKIIDGKPTFEAATNAEELKSLETLSVDSLSQLSQCAKVAYEREQAVSVFGHIVQSMHGVEFFPGSATCLPKGKVVPGRLIRGEEIKFVPGIMVDETFVPGQVVVTERGEQFIPGQVIETGDGPKFVPGRILVTDCGEKFLPGQTVETDEGPKFVPGQIIETGAGPTFIPGQVIHTDDGGAKFVPGQVVETREGPRFVPGRVVETGDHVTFIPGQVVETSEGLRFVAPDLIGEDEDAEFTVQGYDISAEELKLIQSRTTTGANAIDTREMTIDSKMMRQLSEAGIPIGYQVNTEVPSVNIRTAPAMSTACSLSSRLKLDPVTTIKLSEVIAGVVQIGKIGEITGMSEEVRAINGILERVVHCKSDEEAYRLISTIIEKEMSSNIVETVDRIHGYLTGVQSPLKRQSKVNAVKDILNVDIGTSEIFKKMAIIMDGQEDDMVTDALQHFSQVKPDIVEQIVQRFSDSVGPLQSERQVVETLRCAIVASIRESSERAIVDLLKDTETLDLKTLILEAVALAKALDLQDAAITLVGIAANPKCTNILAGDRITLEILRRLTVMRQLAEMRPELLEALKNMNKDPYGARADPGIKQLVRESAALLVVPDDNAAIQTSQQVPAALFFSQNSLAIEEFLYKTRTTARKILVISKHGCEAVIPREAAHAVLAGKVPYVLLDEKGIHHFQPKHVFTAINLPKICMNWFSRYKCEFKEVVTN</sequence>
<proteinExistence type="predicted"/>
<name>A0ABN7AJR8_9HEMI</name>
<accession>A0ABN7AJR8</accession>
<dbReference type="Proteomes" id="UP001307889">
    <property type="component" value="Chromosome 2"/>
</dbReference>
<evidence type="ECO:0000313" key="1">
    <source>
        <dbReference type="EMBL" id="BES91424.1"/>
    </source>
</evidence>
<evidence type="ECO:0000313" key="2">
    <source>
        <dbReference type="Proteomes" id="UP001307889"/>
    </source>
</evidence>
<protein>
    <submittedName>
        <fullName evidence="1">IG_like</fullName>
    </submittedName>
</protein>
<reference evidence="1 2" key="1">
    <citation type="submission" date="2023-09" db="EMBL/GenBank/DDBJ databases">
        <title>Nesidiocoris tenuis whole genome shotgun sequence.</title>
        <authorList>
            <person name="Shibata T."/>
            <person name="Shimoda M."/>
            <person name="Kobayashi T."/>
            <person name="Uehara T."/>
        </authorList>
    </citation>
    <scope>NUCLEOTIDE SEQUENCE [LARGE SCALE GENOMIC DNA]</scope>
    <source>
        <strain evidence="1 2">Japan</strain>
    </source>
</reference>